<accession>A0A024G862</accession>
<dbReference type="EMBL" id="CAIX01000041">
    <property type="protein sequence ID" value="CCI42913.1"/>
    <property type="molecule type" value="Genomic_DNA"/>
</dbReference>
<keyword evidence="2" id="KW-1185">Reference proteome</keyword>
<evidence type="ECO:0000313" key="2">
    <source>
        <dbReference type="Proteomes" id="UP000053237"/>
    </source>
</evidence>
<reference evidence="1 2" key="1">
    <citation type="submission" date="2012-05" db="EMBL/GenBank/DDBJ databases">
        <title>Recombination and specialization in a pathogen metapopulation.</title>
        <authorList>
            <person name="Gardiner A."/>
            <person name="Kemen E."/>
            <person name="Schultz-Larsen T."/>
            <person name="MacLean D."/>
            <person name="Van Oosterhout C."/>
            <person name="Jones J.D.G."/>
        </authorList>
    </citation>
    <scope>NUCLEOTIDE SEQUENCE [LARGE SCALE GENOMIC DNA]</scope>
    <source>
        <strain evidence="1 2">Ac Nc2</strain>
    </source>
</reference>
<evidence type="ECO:0000313" key="1">
    <source>
        <dbReference type="EMBL" id="CCI42913.1"/>
    </source>
</evidence>
<comment type="caution">
    <text evidence="1">The sequence shown here is derived from an EMBL/GenBank/DDBJ whole genome shotgun (WGS) entry which is preliminary data.</text>
</comment>
<dbReference type="InParanoid" id="A0A024G862"/>
<dbReference type="AlphaFoldDB" id="A0A024G862"/>
<sequence>MRTLLLLKFLLLQGKYKSKILRSAARIGMLRKKDKTFLLKTKLKGFVTIQTVYLHGLKSQYGCCVNHAIVESPFVNTASKRIYSPENIRIDHFSDKEVKAFLFTCN</sequence>
<name>A0A024G862_9STRA</name>
<dbReference type="Proteomes" id="UP000053237">
    <property type="component" value="Unassembled WGS sequence"/>
</dbReference>
<gene>
    <name evidence="1" type="ORF">BN9_036970</name>
</gene>
<protein>
    <submittedName>
        <fullName evidence="1">Uncharacterized protein</fullName>
    </submittedName>
</protein>
<proteinExistence type="predicted"/>
<organism evidence="1 2">
    <name type="scientific">Albugo candida</name>
    <dbReference type="NCBI Taxonomy" id="65357"/>
    <lineage>
        <taxon>Eukaryota</taxon>
        <taxon>Sar</taxon>
        <taxon>Stramenopiles</taxon>
        <taxon>Oomycota</taxon>
        <taxon>Peronosporomycetes</taxon>
        <taxon>Albuginales</taxon>
        <taxon>Albuginaceae</taxon>
        <taxon>Albugo</taxon>
    </lineage>
</organism>